<organism evidence="2 3">
    <name type="scientific">Lyticum sinuosum</name>
    <dbReference type="NCBI Taxonomy" id="1332059"/>
    <lineage>
        <taxon>Bacteria</taxon>
        <taxon>Pseudomonadati</taxon>
        <taxon>Pseudomonadota</taxon>
        <taxon>Alphaproteobacteria</taxon>
        <taxon>Rickettsiales</taxon>
        <taxon>Lyticum</taxon>
    </lineage>
</organism>
<dbReference type="RefSeq" id="WP_322498326.1">
    <property type="nucleotide sequence ID" value="NZ_JARGYU010000001.1"/>
</dbReference>
<keyword evidence="3" id="KW-1185">Reference proteome</keyword>
<comment type="caution">
    <text evidence="2">The sequence shown here is derived from an EMBL/GenBank/DDBJ whole genome shotgun (WGS) entry which is preliminary data.</text>
</comment>
<protein>
    <submittedName>
        <fullName evidence="2">Uncharacterized protein</fullName>
    </submittedName>
</protein>
<gene>
    <name evidence="2" type="ORF">Lyticum_00039</name>
</gene>
<name>A0AAE4VJD4_9RICK</name>
<evidence type="ECO:0000313" key="2">
    <source>
        <dbReference type="EMBL" id="MDZ5760887.1"/>
    </source>
</evidence>
<proteinExistence type="predicted"/>
<accession>A0AAE4VJD4</accession>
<feature type="region of interest" description="Disordered" evidence="1">
    <location>
        <begin position="1"/>
        <end position="25"/>
    </location>
</feature>
<sequence length="113" mass="13243">MDSTSSIDTNNRNYYNNSIKEPSAHKAASEFNQYIVNGMLEDFMIKDKNTLYEEDNDKDNPFLFNSYEQKVYNKFLINEMAIQMTNNLPKSGVDIVYSYTKNQLEKDSLKNKK</sequence>
<evidence type="ECO:0000256" key="1">
    <source>
        <dbReference type="SAM" id="MobiDB-lite"/>
    </source>
</evidence>
<dbReference type="Proteomes" id="UP001289135">
    <property type="component" value="Unassembled WGS sequence"/>
</dbReference>
<evidence type="ECO:0000313" key="3">
    <source>
        <dbReference type="Proteomes" id="UP001289135"/>
    </source>
</evidence>
<dbReference type="EMBL" id="JARGYU010000001">
    <property type="protein sequence ID" value="MDZ5760887.1"/>
    <property type="molecule type" value="Genomic_DNA"/>
</dbReference>
<reference evidence="2" key="1">
    <citation type="submission" date="2023-02" db="EMBL/GenBank/DDBJ databases">
        <title>Host association and intracellularity evolved multiple times independently in the Rickettsiales.</title>
        <authorList>
            <person name="Castelli M."/>
            <person name="Nardi T."/>
            <person name="Gammuto L."/>
            <person name="Bellinzona G."/>
            <person name="Sabaneyeva E."/>
            <person name="Potekhin A."/>
            <person name="Serra V."/>
            <person name="Petroni G."/>
            <person name="Sassera D."/>
        </authorList>
    </citation>
    <scope>NUCLEOTIDE SEQUENCE</scope>
    <source>
        <strain evidence="2">USBL-36I1</strain>
    </source>
</reference>
<feature type="compositionally biased region" description="Polar residues" evidence="1">
    <location>
        <begin position="1"/>
        <end position="20"/>
    </location>
</feature>
<dbReference type="AlphaFoldDB" id="A0AAE4VJD4"/>